<dbReference type="EnsemblPlants" id="ORUFI10G16080.1">
    <property type="protein sequence ID" value="ORUFI10G16080.1"/>
    <property type="gene ID" value="ORUFI10G16080"/>
</dbReference>
<dbReference type="eggNOG" id="KOG3050">
    <property type="taxonomic scope" value="Eukaryota"/>
</dbReference>
<dbReference type="GO" id="GO:0008180">
    <property type="term" value="C:COP9 signalosome"/>
    <property type="evidence" value="ECO:0007669"/>
    <property type="project" value="TreeGrafter"/>
</dbReference>
<feature type="transmembrane region" description="Helical" evidence="2">
    <location>
        <begin position="687"/>
        <end position="707"/>
    </location>
</feature>
<feature type="region of interest" description="Disordered" evidence="1">
    <location>
        <begin position="200"/>
        <end position="229"/>
    </location>
</feature>
<sequence>MPPHEDTLDAGGGDVLTFRLHPLAVLKLSDRIREFQYQAAAAARVSYSSSSSSSSGTAAPEDPPPPPTRMSGCVIGVRRGGTVDVSDILDILILHGPDPATFDRALLEKDQEIYKKAFPDLSVLGWYSIGTNVHATDMGIHHGDYTDMQIHQTAEVIDMLRKHSYLKELVVELATTWRRRQQGELVAGAPVAVATAVRGPRRWRRQPSAGAPGGGAVGGGGCRRRPRYPERPQRLTAGLGVAECWSASNVCWRQRRRCGRGSWRRRLLAAWWWRATAQRRFAEAVARVGGSGDGGHDCGGSGDCAFTSISHHLFDKMVIPKQPDPEEATSPPATAVGTGVAHGTRPAQERRQWRCRRREGGELMDANGTAFYLLLNPAINFSQKDIPVTIYERVTNTTYKHYKHVLLKIVGVERISLDHADFVYPSPCVVFDVLAPPLGKEFSVLGCVAQPHHLARVGIALCSPFLNANKRCCRKNAFRTMLFETPSGFVMFRVSDVLFRYPEDIWSSFTDPRTAHQAVRTIGFIENIGCWFNGRIVPELIWGLNYALDEFVPQEKGNLSNECHFPLSKQLHEQLKAYGFSISPQLINREFITSFGYLNYLERTSKNISGDLHQKFDRFFCGLEMSEGVFVKVVADRLCSMEEVASTPGRREALSNAEFLLTVPKKKYNTLSRLKRMEAEVRGSGPWVFVAVFAVAFGVMEGLRIAMKRAN</sequence>
<dbReference type="STRING" id="4529.A0A0E0R150"/>
<feature type="region of interest" description="Disordered" evidence="1">
    <location>
        <begin position="49"/>
        <end position="70"/>
    </location>
</feature>
<dbReference type="AlphaFoldDB" id="A0A0E0R150"/>
<dbReference type="OMA" id="WLDAHIV"/>
<dbReference type="Proteomes" id="UP000008022">
    <property type="component" value="Unassembled WGS sequence"/>
</dbReference>
<dbReference type="PANTHER" id="PTHR10540:SF29">
    <property type="entry name" value="COP9 SIGNALOSOME COMPLEX SUBUNIT 6"/>
    <property type="match status" value="1"/>
</dbReference>
<reference evidence="4" key="1">
    <citation type="submission" date="2013-06" db="EMBL/GenBank/DDBJ databases">
        <authorList>
            <person name="Zhao Q."/>
        </authorList>
    </citation>
    <scope>NUCLEOTIDE SEQUENCE</scope>
    <source>
        <strain evidence="4">cv. W1943</strain>
    </source>
</reference>
<protein>
    <submittedName>
        <fullName evidence="3">Uncharacterized protein</fullName>
    </submittedName>
</protein>
<feature type="region of interest" description="Disordered" evidence="1">
    <location>
        <begin position="322"/>
        <end position="349"/>
    </location>
</feature>
<evidence type="ECO:0000256" key="2">
    <source>
        <dbReference type="SAM" id="Phobius"/>
    </source>
</evidence>
<accession>A0A0E0R150</accession>
<dbReference type="Gene3D" id="3.40.140.10">
    <property type="entry name" value="Cytidine Deaminase, domain 2"/>
    <property type="match status" value="1"/>
</dbReference>
<feature type="compositionally biased region" description="Gly residues" evidence="1">
    <location>
        <begin position="211"/>
        <end position="221"/>
    </location>
</feature>
<evidence type="ECO:0000313" key="3">
    <source>
        <dbReference type="EnsemblPlants" id="ORUFI10G16080.1"/>
    </source>
</evidence>
<proteinExistence type="predicted"/>
<reference evidence="3" key="2">
    <citation type="submission" date="2015-06" db="UniProtKB">
        <authorList>
            <consortium name="EnsemblPlants"/>
        </authorList>
    </citation>
    <scope>IDENTIFICATION</scope>
</reference>
<name>A0A0E0R150_ORYRU</name>
<evidence type="ECO:0000256" key="1">
    <source>
        <dbReference type="SAM" id="MobiDB-lite"/>
    </source>
</evidence>
<organism evidence="3 4">
    <name type="scientific">Oryza rufipogon</name>
    <name type="common">Brownbeard rice</name>
    <name type="synonym">Asian wild rice</name>
    <dbReference type="NCBI Taxonomy" id="4529"/>
    <lineage>
        <taxon>Eukaryota</taxon>
        <taxon>Viridiplantae</taxon>
        <taxon>Streptophyta</taxon>
        <taxon>Embryophyta</taxon>
        <taxon>Tracheophyta</taxon>
        <taxon>Spermatophyta</taxon>
        <taxon>Magnoliopsida</taxon>
        <taxon>Liliopsida</taxon>
        <taxon>Poales</taxon>
        <taxon>Poaceae</taxon>
        <taxon>BOP clade</taxon>
        <taxon>Oryzoideae</taxon>
        <taxon>Oryzeae</taxon>
        <taxon>Oryzinae</taxon>
        <taxon>Oryza</taxon>
    </lineage>
</organism>
<dbReference type="HOGENOM" id="CLU_023962_0_0_1"/>
<dbReference type="PANTHER" id="PTHR10540">
    <property type="entry name" value="EUKARYOTIC TRANSLATION INITIATION FACTOR 3 SUBUNIT F-RELATED"/>
    <property type="match status" value="1"/>
</dbReference>
<keyword evidence="2" id="KW-1133">Transmembrane helix</keyword>
<evidence type="ECO:0000313" key="4">
    <source>
        <dbReference type="Proteomes" id="UP000008022"/>
    </source>
</evidence>
<keyword evidence="2" id="KW-0812">Transmembrane</keyword>
<feature type="compositionally biased region" description="Low complexity" evidence="1">
    <location>
        <begin position="49"/>
        <end position="59"/>
    </location>
</feature>
<keyword evidence="4" id="KW-1185">Reference proteome</keyword>
<dbReference type="Gramene" id="ORUFI10G16080.1">
    <property type="protein sequence ID" value="ORUFI10G16080.1"/>
    <property type="gene ID" value="ORUFI10G16080"/>
</dbReference>
<keyword evidence="2" id="KW-0472">Membrane</keyword>